<dbReference type="Proteomes" id="UP001412067">
    <property type="component" value="Unassembled WGS sequence"/>
</dbReference>
<proteinExistence type="predicted"/>
<protein>
    <submittedName>
        <fullName evidence="1">Uncharacterized protein</fullName>
    </submittedName>
</protein>
<reference evidence="1 2" key="1">
    <citation type="journal article" date="2022" name="Nat. Plants">
        <title>Genomes of leafy and leafless Platanthera orchids illuminate the evolution of mycoheterotrophy.</title>
        <authorList>
            <person name="Li M.H."/>
            <person name="Liu K.W."/>
            <person name="Li Z."/>
            <person name="Lu H.C."/>
            <person name="Ye Q.L."/>
            <person name="Zhang D."/>
            <person name="Wang J.Y."/>
            <person name="Li Y.F."/>
            <person name="Zhong Z.M."/>
            <person name="Liu X."/>
            <person name="Yu X."/>
            <person name="Liu D.K."/>
            <person name="Tu X.D."/>
            <person name="Liu B."/>
            <person name="Hao Y."/>
            <person name="Liao X.Y."/>
            <person name="Jiang Y.T."/>
            <person name="Sun W.H."/>
            <person name="Chen J."/>
            <person name="Chen Y.Q."/>
            <person name="Ai Y."/>
            <person name="Zhai J.W."/>
            <person name="Wu S.S."/>
            <person name="Zhou Z."/>
            <person name="Hsiao Y.Y."/>
            <person name="Wu W.L."/>
            <person name="Chen Y.Y."/>
            <person name="Lin Y.F."/>
            <person name="Hsu J.L."/>
            <person name="Li C.Y."/>
            <person name="Wang Z.W."/>
            <person name="Zhao X."/>
            <person name="Zhong W.Y."/>
            <person name="Ma X.K."/>
            <person name="Ma L."/>
            <person name="Huang J."/>
            <person name="Chen G.Z."/>
            <person name="Huang M.Z."/>
            <person name="Huang L."/>
            <person name="Peng D.H."/>
            <person name="Luo Y.B."/>
            <person name="Zou S.Q."/>
            <person name="Chen S.P."/>
            <person name="Lan S."/>
            <person name="Tsai W.C."/>
            <person name="Van de Peer Y."/>
            <person name="Liu Z.J."/>
        </authorList>
    </citation>
    <scope>NUCLEOTIDE SEQUENCE [LARGE SCALE GENOMIC DNA]</scope>
    <source>
        <strain evidence="1">Lor288</strain>
    </source>
</reference>
<organism evidence="1 2">
    <name type="scientific">Platanthera guangdongensis</name>
    <dbReference type="NCBI Taxonomy" id="2320717"/>
    <lineage>
        <taxon>Eukaryota</taxon>
        <taxon>Viridiplantae</taxon>
        <taxon>Streptophyta</taxon>
        <taxon>Embryophyta</taxon>
        <taxon>Tracheophyta</taxon>
        <taxon>Spermatophyta</taxon>
        <taxon>Magnoliopsida</taxon>
        <taxon>Liliopsida</taxon>
        <taxon>Asparagales</taxon>
        <taxon>Orchidaceae</taxon>
        <taxon>Orchidoideae</taxon>
        <taxon>Orchideae</taxon>
        <taxon>Orchidinae</taxon>
        <taxon>Platanthera</taxon>
    </lineage>
</organism>
<sequence>MGEFAIPICVGEDLSEGEALVLEEYGWTPNTGFGTLLNYCDRVVHDKRNETYNLEWRAKIGRLLRNGFDSGRTVLDNIPKKVVEYMGGKNAEIKLEPSDHLSPV</sequence>
<evidence type="ECO:0000313" key="1">
    <source>
        <dbReference type="EMBL" id="KAK8971417.1"/>
    </source>
</evidence>
<name>A0ABR2N5M2_9ASPA</name>
<keyword evidence="2" id="KW-1185">Reference proteome</keyword>
<accession>A0ABR2N5M2</accession>
<dbReference type="PANTHER" id="PTHR47871">
    <property type="entry name" value="NAC DOMAIN-CONTAINING PROTEIN 8"/>
    <property type="match status" value="1"/>
</dbReference>
<evidence type="ECO:0000313" key="2">
    <source>
        <dbReference type="Proteomes" id="UP001412067"/>
    </source>
</evidence>
<gene>
    <name evidence="1" type="ORF">KSP40_PGU020914</name>
</gene>
<dbReference type="PANTHER" id="PTHR47871:SF2">
    <property type="entry name" value="OS03G0221300 PROTEIN"/>
    <property type="match status" value="1"/>
</dbReference>
<comment type="caution">
    <text evidence="1">The sequence shown here is derived from an EMBL/GenBank/DDBJ whole genome shotgun (WGS) entry which is preliminary data.</text>
</comment>
<dbReference type="EMBL" id="JBBWWR010000001">
    <property type="protein sequence ID" value="KAK8971417.1"/>
    <property type="molecule type" value="Genomic_DNA"/>
</dbReference>